<keyword evidence="5" id="KW-1185">Reference proteome</keyword>
<evidence type="ECO:0000256" key="1">
    <source>
        <dbReference type="ARBA" id="ARBA00022729"/>
    </source>
</evidence>
<organism evidence="4 5">
    <name type="scientific">Thiothrix caldifontis</name>
    <dbReference type="NCBI Taxonomy" id="525918"/>
    <lineage>
        <taxon>Bacteria</taxon>
        <taxon>Pseudomonadati</taxon>
        <taxon>Pseudomonadota</taxon>
        <taxon>Gammaproteobacteria</taxon>
        <taxon>Thiotrichales</taxon>
        <taxon>Thiotrichaceae</taxon>
        <taxon>Thiothrix</taxon>
    </lineage>
</organism>
<dbReference type="RefSeq" id="WP_093068658.1">
    <property type="nucleotide sequence ID" value="NZ_FNQP01000011.1"/>
</dbReference>
<gene>
    <name evidence="4" type="ORF">SAMN05660964_02224</name>
</gene>
<dbReference type="Proteomes" id="UP000199397">
    <property type="component" value="Unassembled WGS sequence"/>
</dbReference>
<reference evidence="4 5" key="1">
    <citation type="submission" date="2016-10" db="EMBL/GenBank/DDBJ databases">
        <authorList>
            <person name="de Groot N.N."/>
        </authorList>
    </citation>
    <scope>NUCLEOTIDE SEQUENCE [LARGE SCALE GENOMIC DNA]</scope>
    <source>
        <strain evidence="4 5">DSM 21228</strain>
    </source>
</reference>
<dbReference type="PROSITE" id="PS50198">
    <property type="entry name" value="PPIC_PPIASE_2"/>
    <property type="match status" value="1"/>
</dbReference>
<dbReference type="PANTHER" id="PTHR47637:SF1">
    <property type="entry name" value="CHAPERONE SURA"/>
    <property type="match status" value="1"/>
</dbReference>
<accession>A0A1H4DBU4</accession>
<dbReference type="PROSITE" id="PS01096">
    <property type="entry name" value="PPIC_PPIASE_1"/>
    <property type="match status" value="1"/>
</dbReference>
<evidence type="ECO:0000313" key="4">
    <source>
        <dbReference type="EMBL" id="SEA69752.1"/>
    </source>
</evidence>
<keyword evidence="2 4" id="KW-0413">Isomerase</keyword>
<dbReference type="InterPro" id="IPR046357">
    <property type="entry name" value="PPIase_dom_sf"/>
</dbReference>
<dbReference type="NCBIfam" id="TIGR02933">
    <property type="entry name" value="nifM_nitrog"/>
    <property type="match status" value="1"/>
</dbReference>
<dbReference type="InterPro" id="IPR050280">
    <property type="entry name" value="OMP_Chaperone_SurA"/>
</dbReference>
<dbReference type="STRING" id="525918.SAMN05660964_02224"/>
<dbReference type="OrthoDB" id="9769613at2"/>
<dbReference type="EMBL" id="FNQP01000011">
    <property type="protein sequence ID" value="SEA69752.1"/>
    <property type="molecule type" value="Genomic_DNA"/>
</dbReference>
<protein>
    <submittedName>
        <fullName evidence="4">Peptidyl-prolyl cis-trans isomerase C</fullName>
    </submittedName>
</protein>
<name>A0A1H4DBU4_9GAMM</name>
<proteinExistence type="predicted"/>
<dbReference type="InterPro" id="IPR014282">
    <property type="entry name" value="Nitrogen_fix_NifM"/>
</dbReference>
<dbReference type="SUPFAM" id="SSF54534">
    <property type="entry name" value="FKBP-like"/>
    <property type="match status" value="1"/>
</dbReference>
<dbReference type="AlphaFoldDB" id="A0A1H4DBU4"/>
<dbReference type="InterPro" id="IPR027304">
    <property type="entry name" value="Trigger_fact/SurA_dom_sf"/>
</dbReference>
<evidence type="ECO:0000256" key="2">
    <source>
        <dbReference type="PROSITE-ProRule" id="PRU00278"/>
    </source>
</evidence>
<dbReference type="InterPro" id="IPR000297">
    <property type="entry name" value="PPIase_PpiC"/>
</dbReference>
<sequence length="293" mass="33460">MPNLSFAIMGKPPAYRYHLLRNALEAFQKNLPHLDEKEFNRVCQRADRSFHLESLALQSPEASQIIIQPERVDMALQEIADRYPNDEDFTIDLSQNGLTPDTLRQALQRELLFDGILQKIAARSITIGDIDVQLYYEMNRERFMQPETRLVRQILITVNNDYPENQYDTVLQRIRSIAAQATGNAKQFGKLARQYSECPTAMEGGKLGNLPYGKLYPQLDAALFALSAGQVSDPIETELGFHLLLCEHIYPAQQVSLTKAKAQIRTQLQERAQRNCQKEWLKQLQATTPEVSP</sequence>
<dbReference type="InterPro" id="IPR023058">
    <property type="entry name" value="PPIase_PpiC_CS"/>
</dbReference>
<keyword evidence="1" id="KW-0732">Signal</keyword>
<dbReference type="Gene3D" id="3.10.50.40">
    <property type="match status" value="1"/>
</dbReference>
<dbReference type="SUPFAM" id="SSF109998">
    <property type="entry name" value="Triger factor/SurA peptide-binding domain-like"/>
    <property type="match status" value="1"/>
</dbReference>
<feature type="domain" description="PpiC" evidence="3">
    <location>
        <begin position="146"/>
        <end position="248"/>
    </location>
</feature>
<evidence type="ECO:0000313" key="5">
    <source>
        <dbReference type="Proteomes" id="UP000199397"/>
    </source>
</evidence>
<dbReference type="Pfam" id="PF00639">
    <property type="entry name" value="Rotamase"/>
    <property type="match status" value="1"/>
</dbReference>
<dbReference type="Gene3D" id="1.10.4030.10">
    <property type="entry name" value="Porin chaperone SurA, peptide-binding domain"/>
    <property type="match status" value="1"/>
</dbReference>
<dbReference type="GO" id="GO:0003755">
    <property type="term" value="F:peptidyl-prolyl cis-trans isomerase activity"/>
    <property type="evidence" value="ECO:0007669"/>
    <property type="project" value="UniProtKB-KW"/>
</dbReference>
<keyword evidence="2" id="KW-0697">Rotamase</keyword>
<evidence type="ECO:0000259" key="3">
    <source>
        <dbReference type="PROSITE" id="PS50198"/>
    </source>
</evidence>
<dbReference type="PANTHER" id="PTHR47637">
    <property type="entry name" value="CHAPERONE SURA"/>
    <property type="match status" value="1"/>
</dbReference>